<sequence>MDRAEYLRMDEAEYLLLICCKCDTEYVGVSTLLEHLLEDHQGREIVRTICVDCLFESSTWRPEWVQHLRETHGLGEKPLPCPAPRCRNTRFESLRKLSGHYRNCHNSRCNHCEIRLESADALRAHKTDCVQGRAGHDATPFDSQSHQPVADAQFEAVDLQRNQPDLEDLSTGTRTHVPPADGTHIRATVRQPVAVPRAPSGICRSALAIIMSSSPQDQKAAELLAKMQGRGLEGGPRATRDAMEQPNVLRSNGSIATSERGHFISCTTRELEKCLDLFRPKVDQCWTVRIRDCDWIERGSTPFLRWINSGGRFEVKLTSRSGVRKPHLLFPDGFLARFDARKNPKGPHGSASLEDCLSIETSGRALQDVTVLPEALSLLDCDLLHLLERRIPDEDYLSSDRLATADLEDATALIQAAIDPGIRTVSYRERGSFEPWHAESMAGFWAQNVEGWTVYFRYTGPVTEETLAALAAHRGLNVFRKDNVEITYVGPGDVLIMRPEMSQSKVSQPVIYCSFTLEDTLAIRSPVWPNEPDELLKTLHHVNDLQMNKGVRFELYLFALKNYVIERGNASNHDDEHQDGHLSKHMRQVLKCPRFSEDAKRGILSIIASVMPRH</sequence>
<keyword evidence="2" id="KW-1185">Reference proteome</keyword>
<evidence type="ECO:0000313" key="2">
    <source>
        <dbReference type="Proteomes" id="UP001153331"/>
    </source>
</evidence>
<gene>
    <name evidence="1" type="ORF">OPT61_g4807</name>
</gene>
<organism evidence="1 2">
    <name type="scientific">Boeremia exigua</name>
    <dbReference type="NCBI Taxonomy" id="749465"/>
    <lineage>
        <taxon>Eukaryota</taxon>
        <taxon>Fungi</taxon>
        <taxon>Dikarya</taxon>
        <taxon>Ascomycota</taxon>
        <taxon>Pezizomycotina</taxon>
        <taxon>Dothideomycetes</taxon>
        <taxon>Pleosporomycetidae</taxon>
        <taxon>Pleosporales</taxon>
        <taxon>Pleosporineae</taxon>
        <taxon>Didymellaceae</taxon>
        <taxon>Boeremia</taxon>
    </lineage>
</organism>
<comment type="caution">
    <text evidence="1">The sequence shown here is derived from an EMBL/GenBank/DDBJ whole genome shotgun (WGS) entry which is preliminary data.</text>
</comment>
<accession>A0ACC2ICL6</accession>
<evidence type="ECO:0000313" key="1">
    <source>
        <dbReference type="EMBL" id="KAJ8112950.1"/>
    </source>
</evidence>
<dbReference type="Proteomes" id="UP001153331">
    <property type="component" value="Unassembled WGS sequence"/>
</dbReference>
<proteinExistence type="predicted"/>
<name>A0ACC2ICL6_9PLEO</name>
<protein>
    <submittedName>
        <fullName evidence="1">Uncharacterized protein</fullName>
    </submittedName>
</protein>
<reference evidence="1" key="1">
    <citation type="submission" date="2022-11" db="EMBL/GenBank/DDBJ databases">
        <title>Genome Sequence of Boeremia exigua.</title>
        <authorList>
            <person name="Buettner E."/>
        </authorList>
    </citation>
    <scope>NUCLEOTIDE SEQUENCE</scope>
    <source>
        <strain evidence="1">CU02</strain>
    </source>
</reference>
<dbReference type="EMBL" id="JAPHNI010000286">
    <property type="protein sequence ID" value="KAJ8112950.1"/>
    <property type="molecule type" value="Genomic_DNA"/>
</dbReference>